<dbReference type="GO" id="GO:0016324">
    <property type="term" value="C:apical plasma membrane"/>
    <property type="evidence" value="ECO:0007669"/>
    <property type="project" value="UniProtKB-SubCell"/>
</dbReference>
<keyword evidence="20" id="KW-0969">Cilium</keyword>
<evidence type="ECO:0000256" key="9">
    <source>
        <dbReference type="ARBA" id="ARBA00004284"/>
    </source>
</evidence>
<keyword evidence="21" id="KW-0472">Membrane</keyword>
<comment type="domain">
    <text evidence="28">The full-length protein can bind eight Ca(2+) ions via the annexin repeats. Calcium binding causes a major conformation change that modifies dimer contacts and leads to surface exposure of the N-terminal phosphorylation sites; in the absence of Ca(2+), these sites are buried in the interior of the protein core. The N-terminal region becomes disordered in response to calcium-binding.</text>
</comment>
<evidence type="ECO:0000256" key="6">
    <source>
        <dbReference type="ARBA" id="ARBA00004231"/>
    </source>
</evidence>
<dbReference type="Gene3D" id="1.10.220.10">
    <property type="entry name" value="Annexin"/>
    <property type="match status" value="5"/>
</dbReference>
<evidence type="ECO:0000256" key="13">
    <source>
        <dbReference type="ARBA" id="ARBA00022475"/>
    </source>
</evidence>
<keyword evidence="19" id="KW-0593">Phospholipase A2 inhibitor</keyword>
<dbReference type="GO" id="GO:0016323">
    <property type="term" value="C:basolateral plasma membrane"/>
    <property type="evidence" value="ECO:0007669"/>
    <property type="project" value="UniProtKB-SubCell"/>
</dbReference>
<dbReference type="SUPFAM" id="SSF47874">
    <property type="entry name" value="Annexin"/>
    <property type="match status" value="2"/>
</dbReference>
<dbReference type="PRINTS" id="PR00197">
    <property type="entry name" value="ANNEXINI"/>
</dbReference>
<evidence type="ECO:0000256" key="24">
    <source>
        <dbReference type="ARBA" id="ARBA00023273"/>
    </source>
</evidence>
<keyword evidence="25 28" id="KW-0111">Calcium/phospholipid-binding</keyword>
<evidence type="ECO:0000256" key="11">
    <source>
        <dbReference type="ARBA" id="ARBA00004550"/>
    </source>
</evidence>
<dbReference type="PRINTS" id="PR00196">
    <property type="entry name" value="ANNEXIN"/>
</dbReference>
<evidence type="ECO:0000256" key="20">
    <source>
        <dbReference type="ARBA" id="ARBA00023069"/>
    </source>
</evidence>
<dbReference type="FunFam" id="1.10.220.10:FF:000001">
    <property type="entry name" value="Annexin"/>
    <property type="match status" value="1"/>
</dbReference>
<evidence type="ECO:0000256" key="14">
    <source>
        <dbReference type="ARBA" id="ARBA00022490"/>
    </source>
</evidence>
<dbReference type="GO" id="GO:0005576">
    <property type="term" value="C:extracellular region"/>
    <property type="evidence" value="ECO:0007669"/>
    <property type="project" value="UniProtKB-SubCell"/>
</dbReference>
<evidence type="ECO:0000256" key="15">
    <source>
        <dbReference type="ARBA" id="ARBA00022499"/>
    </source>
</evidence>
<evidence type="ECO:0000256" key="16">
    <source>
        <dbReference type="ARBA" id="ARBA00022737"/>
    </source>
</evidence>
<dbReference type="InterPro" id="IPR001464">
    <property type="entry name" value="Annexin"/>
</dbReference>
<evidence type="ECO:0000256" key="2">
    <source>
        <dbReference type="ARBA" id="ARBA00004124"/>
    </source>
</evidence>
<evidence type="ECO:0000313" key="30">
    <source>
        <dbReference type="Proteomes" id="UP000694387"/>
    </source>
</evidence>
<keyword evidence="16 28" id="KW-0677">Repeat</keyword>
<comment type="subcellular location">
    <subcellularLocation>
        <location evidence="5">Apical cell membrane</location>
    </subcellularLocation>
    <subcellularLocation>
        <location evidence="4">Basolateral cell membrane</location>
    </subcellularLocation>
    <subcellularLocation>
        <location evidence="10">Cell membrane</location>
        <topology evidence="10">Peripheral membrane protein</topology>
        <orientation evidence="10">Extracellular side</orientation>
    </subcellularLocation>
    <subcellularLocation>
        <location evidence="3">Cell projection</location>
        <location evidence="3">Cilium</location>
    </subcellularLocation>
    <subcellularLocation>
        <location evidence="6">Cell projection</location>
        <location evidence="6">Phagocytic cup</location>
    </subcellularLocation>
    <subcellularLocation>
        <location evidence="9">Cytoplasmic vesicle membrane</location>
        <topology evidence="9">Peripheral membrane protein</topology>
    </subcellularLocation>
    <subcellularLocation>
        <location evidence="8">Cytoplasmic vesicle</location>
        <location evidence="8">Secretory vesicle lumen</location>
    </subcellularLocation>
    <subcellularLocation>
        <location evidence="2">Lateral cell membrane</location>
    </subcellularLocation>
    <subcellularLocation>
        <location evidence="1">Nucleus</location>
    </subcellularLocation>
    <subcellularLocation>
        <location evidence="11">Secreted</location>
        <location evidence="11">Extracellular exosome</location>
    </subcellularLocation>
    <subcellularLocation>
        <location evidence="7">Secreted</location>
        <location evidence="7">Extracellular space</location>
    </subcellularLocation>
</comment>
<evidence type="ECO:0000256" key="23">
    <source>
        <dbReference type="ARBA" id="ARBA00023242"/>
    </source>
</evidence>
<keyword evidence="15" id="KW-1017">Isopeptide bond</keyword>
<dbReference type="InterPro" id="IPR002388">
    <property type="entry name" value="ANX1"/>
</dbReference>
<dbReference type="PANTHER" id="PTHR10502:SF17">
    <property type="entry name" value="ANNEXIN A1"/>
    <property type="match status" value="1"/>
</dbReference>
<dbReference type="PROSITE" id="PS51897">
    <property type="entry name" value="ANNEXIN_2"/>
    <property type="match status" value="4"/>
</dbReference>
<evidence type="ECO:0000256" key="26">
    <source>
        <dbReference type="ARBA" id="ARBA00029398"/>
    </source>
</evidence>
<reference evidence="29" key="2">
    <citation type="submission" date="2025-08" db="UniProtKB">
        <authorList>
            <consortium name="Ensembl"/>
        </authorList>
    </citation>
    <scope>IDENTIFICATION</scope>
</reference>
<dbReference type="InterPro" id="IPR018252">
    <property type="entry name" value="Annexin_repeat_CS"/>
</dbReference>
<evidence type="ECO:0000256" key="17">
    <source>
        <dbReference type="ARBA" id="ARBA00022837"/>
    </source>
</evidence>
<evidence type="ECO:0000256" key="4">
    <source>
        <dbReference type="ARBA" id="ARBA00004187"/>
    </source>
</evidence>
<dbReference type="FunFam" id="1.10.220.10:FF:000002">
    <property type="entry name" value="Annexin"/>
    <property type="match status" value="1"/>
</dbReference>
<dbReference type="GeneTree" id="ENSGT00940000155221"/>
<dbReference type="GO" id="GO:0030659">
    <property type="term" value="C:cytoplasmic vesicle membrane"/>
    <property type="evidence" value="ECO:0007669"/>
    <property type="project" value="UniProtKB-SubCell"/>
</dbReference>
<keyword evidence="24" id="KW-0966">Cell projection</keyword>
<dbReference type="Proteomes" id="UP000694387">
    <property type="component" value="Chromosome 3"/>
</dbReference>
<dbReference type="GO" id="GO:0001786">
    <property type="term" value="F:phosphatidylserine binding"/>
    <property type="evidence" value="ECO:0007669"/>
    <property type="project" value="TreeGrafter"/>
</dbReference>
<keyword evidence="13" id="KW-1003">Cell membrane</keyword>
<dbReference type="InterPro" id="IPR018502">
    <property type="entry name" value="Annexin_repeat"/>
</dbReference>
<dbReference type="GO" id="GO:0007165">
    <property type="term" value="P:signal transduction"/>
    <property type="evidence" value="ECO:0007669"/>
    <property type="project" value="TreeGrafter"/>
</dbReference>
<proteinExistence type="inferred from homology"/>
<dbReference type="PROSITE" id="PS00223">
    <property type="entry name" value="ANNEXIN_1"/>
    <property type="match status" value="2"/>
</dbReference>
<evidence type="ECO:0000256" key="25">
    <source>
        <dbReference type="ARBA" id="ARBA00023302"/>
    </source>
</evidence>
<comment type="subunit">
    <text evidence="27">Homodimer; non-covalently linked. Homodimer; linked by transglutamylation. Homodimers linked by transglutamylation are observed in placenta, but not in other tissues. Interacts with S100A11. Heterotetramer, formed by two molecules each of S100A11 and ANXA1. Interacts with DYSF. Interacts with EGFR.</text>
</comment>
<comment type="similarity">
    <text evidence="12 28">Belongs to the annexin family.</text>
</comment>
<evidence type="ECO:0000256" key="12">
    <source>
        <dbReference type="ARBA" id="ARBA00007831"/>
    </source>
</evidence>
<dbReference type="GO" id="GO:0016328">
    <property type="term" value="C:lateral plasma membrane"/>
    <property type="evidence" value="ECO:0007669"/>
    <property type="project" value="UniProtKB-SubCell"/>
</dbReference>
<evidence type="ECO:0000313" key="29">
    <source>
        <dbReference type="Ensembl" id="ENSEASP00005041422.1"/>
    </source>
</evidence>
<dbReference type="GO" id="GO:0071385">
    <property type="term" value="P:cellular response to glucocorticoid stimulus"/>
    <property type="evidence" value="ECO:0007669"/>
    <property type="project" value="TreeGrafter"/>
</dbReference>
<evidence type="ECO:0000256" key="28">
    <source>
        <dbReference type="RuleBase" id="RU003540"/>
    </source>
</evidence>
<dbReference type="GO" id="GO:0019834">
    <property type="term" value="F:phospholipase A2 inhibitor activity"/>
    <property type="evidence" value="ECO:0007669"/>
    <property type="project" value="UniProtKB-KW"/>
</dbReference>
<dbReference type="Pfam" id="PF00191">
    <property type="entry name" value="Annexin"/>
    <property type="match status" value="4"/>
</dbReference>
<gene>
    <name evidence="29" type="primary">ANXA1</name>
</gene>
<dbReference type="GO" id="GO:0005929">
    <property type="term" value="C:cilium"/>
    <property type="evidence" value="ECO:0007669"/>
    <property type="project" value="UniProtKB-SubCell"/>
</dbReference>
<keyword evidence="30" id="KW-1185">Reference proteome</keyword>
<accession>A0A9L0IMQ5</accession>
<dbReference type="PANTHER" id="PTHR10502">
    <property type="entry name" value="ANNEXIN"/>
    <property type="match status" value="1"/>
</dbReference>
<keyword evidence="18" id="KW-0832">Ubl conjugation</keyword>
<evidence type="ECO:0000256" key="10">
    <source>
        <dbReference type="ARBA" id="ARBA00004296"/>
    </source>
</evidence>
<evidence type="ECO:0000256" key="21">
    <source>
        <dbReference type="ARBA" id="ARBA00023136"/>
    </source>
</evidence>
<reference evidence="29 30" key="1">
    <citation type="journal article" date="2020" name="Nat. Commun.">
        <title>Donkey genomes provide new insights into domestication and selection for coat color.</title>
        <authorList>
            <person name="Wang"/>
            <person name="C."/>
            <person name="Li"/>
            <person name="H."/>
            <person name="Guo"/>
            <person name="Y."/>
            <person name="Huang"/>
            <person name="J."/>
            <person name="Sun"/>
            <person name="Y."/>
            <person name="Min"/>
            <person name="J."/>
            <person name="Wang"/>
            <person name="J."/>
            <person name="Fang"/>
            <person name="X."/>
            <person name="Zhao"/>
            <person name="Z."/>
            <person name="Wang"/>
            <person name="S."/>
            <person name="Zhang"/>
            <person name="Y."/>
            <person name="Liu"/>
            <person name="Q."/>
            <person name="Jiang"/>
            <person name="Q."/>
            <person name="Wang"/>
            <person name="X."/>
            <person name="Guo"/>
            <person name="Y."/>
            <person name="Yang"/>
            <person name="C."/>
            <person name="Wang"/>
            <person name="Y."/>
            <person name="Tian"/>
            <person name="F."/>
            <person name="Zhuang"/>
            <person name="G."/>
            <person name="Fan"/>
            <person name="Y."/>
            <person name="Gao"/>
            <person name="Q."/>
            <person name="Li"/>
            <person name="Y."/>
            <person name="Ju"/>
            <person name="Z."/>
            <person name="Li"/>
            <person name="J."/>
            <person name="Li"/>
            <person name="R."/>
            <person name="Hou"/>
            <person name="M."/>
            <person name="Yang"/>
            <person name="G."/>
            <person name="Liu"/>
            <person name="G."/>
            <person name="Liu"/>
            <person name="W."/>
            <person name="Guo"/>
            <person name="J."/>
            <person name="Pan"/>
            <person name="S."/>
            <person name="Fan"/>
            <person name="G."/>
            <person name="Zhang"/>
            <person name="W."/>
            <person name="Zhang"/>
            <person name="R."/>
            <person name="Yu"/>
            <person name="J."/>
            <person name="Zhang"/>
            <person name="X."/>
            <person name="Yin"/>
            <person name="Q."/>
            <person name="Ji"/>
            <person name="C."/>
            <person name="Jin"/>
            <person name="Y."/>
            <person name="Yue"/>
            <person name="G."/>
            <person name="Liu"/>
            <person name="M."/>
            <person name="Xu"/>
            <person name="J."/>
            <person name="Liu"/>
            <person name="S."/>
            <person name="Jordana"/>
            <person name="J."/>
            <person name="Noce"/>
            <person name="A."/>
            <person name="Amills"/>
            <person name="M."/>
            <person name="Wu"/>
            <person name="D.D."/>
            <person name="Li"/>
            <person name="S."/>
            <person name="Zhou"/>
            <person name="X. and Zhong"/>
            <person name="J."/>
        </authorList>
    </citation>
    <scope>NUCLEOTIDE SEQUENCE [LARGE SCALE GENOMIC DNA]</scope>
</reference>
<evidence type="ECO:0000256" key="27">
    <source>
        <dbReference type="ARBA" id="ARBA00046491"/>
    </source>
</evidence>
<name>A0A9L0IMQ5_EQUAS</name>
<comment type="function">
    <text evidence="26">Functions at least in part by activating the formyl peptide receptors and downstream signaling cascades. Promotes chemotaxis of granulocytes and monocytes via activation of the formyl peptide receptors. Promotes rearrangement of the actin cytoskeleton, cell polarization and cell migration. Promotes resolution of inflammation and wound healing. Acts via neutrophil N-formyl peptide receptors to enhance the release of CXCL2.</text>
</comment>
<reference evidence="29" key="3">
    <citation type="submission" date="2025-09" db="UniProtKB">
        <authorList>
            <consortium name="Ensembl"/>
        </authorList>
    </citation>
    <scope>IDENTIFICATION</scope>
</reference>
<evidence type="ECO:0000256" key="3">
    <source>
        <dbReference type="ARBA" id="ARBA00004138"/>
    </source>
</evidence>
<dbReference type="GO" id="GO:0005509">
    <property type="term" value="F:calcium ion binding"/>
    <property type="evidence" value="ECO:0007669"/>
    <property type="project" value="InterPro"/>
</dbReference>
<dbReference type="Ensembl" id="ENSEAST00005073093.1">
    <property type="protein sequence ID" value="ENSEASP00005041422.1"/>
    <property type="gene ID" value="ENSEASG00005007925.2"/>
</dbReference>
<evidence type="ECO:0000256" key="5">
    <source>
        <dbReference type="ARBA" id="ARBA00004221"/>
    </source>
</evidence>
<keyword evidence="22 28" id="KW-0041">Annexin</keyword>
<evidence type="ECO:0000256" key="1">
    <source>
        <dbReference type="ARBA" id="ARBA00004123"/>
    </source>
</evidence>
<dbReference type="FunFam" id="1.10.220.10:FF:000003">
    <property type="entry name" value="Annexin"/>
    <property type="match status" value="1"/>
</dbReference>
<dbReference type="FunFam" id="1.10.220.10:FF:000007">
    <property type="entry name" value="Annexin"/>
    <property type="match status" value="1"/>
</dbReference>
<evidence type="ECO:0000256" key="22">
    <source>
        <dbReference type="ARBA" id="ARBA00023216"/>
    </source>
</evidence>
<keyword evidence="14" id="KW-0963">Cytoplasm</keyword>
<evidence type="ECO:0000256" key="19">
    <source>
        <dbReference type="ARBA" id="ARBA00023005"/>
    </source>
</evidence>
<sequence length="370" mass="41710">MSMVSAFLKQAWFIENEEQEYIKAVKGSKGGPGSALSPYPSFNLSSDVDALHEAIAVKGVDEATIIEILTKRNNAQRQQIKASYLQEKGKPLDEALKKALTGHLEDVALALLKTPAWFDADELHAAMKGLGTDEDTLIEILTSRTNKEIREINRVYREDTLIEILTSRTNKEIREINRVYREELKRDLAKDITSDTSGDFQKALLSLAKGDRSEDFGVNDDLADSDARALYEAGERRKGTDVNVFNTILTTRSYPHLRRVFQMYTKYSKHDMNKVLDLEMKGDVENCFTAIVKCATSKPMFFAEKLHNAMKGAGTRDKILIRIMVSRSEVDMNDIKACYQKLYGISLCQAILDETKGDYEKILVALCGRD</sequence>
<organism evidence="29 30">
    <name type="scientific">Equus asinus</name>
    <name type="common">Donkey</name>
    <name type="synonym">Equus africanus asinus</name>
    <dbReference type="NCBI Taxonomy" id="9793"/>
    <lineage>
        <taxon>Eukaryota</taxon>
        <taxon>Metazoa</taxon>
        <taxon>Chordata</taxon>
        <taxon>Craniata</taxon>
        <taxon>Vertebrata</taxon>
        <taxon>Euteleostomi</taxon>
        <taxon>Mammalia</taxon>
        <taxon>Eutheria</taxon>
        <taxon>Laurasiatheria</taxon>
        <taxon>Perissodactyla</taxon>
        <taxon>Equidae</taxon>
        <taxon>Equus</taxon>
    </lineage>
</organism>
<dbReference type="GO" id="GO:0006909">
    <property type="term" value="P:phagocytosis"/>
    <property type="evidence" value="ECO:0007669"/>
    <property type="project" value="TreeGrafter"/>
</dbReference>
<keyword evidence="23" id="KW-0539">Nucleus</keyword>
<protein>
    <recommendedName>
        <fullName evidence="28">Annexin</fullName>
    </recommendedName>
</protein>
<dbReference type="InterPro" id="IPR037104">
    <property type="entry name" value="Annexin_sf"/>
</dbReference>
<dbReference type="AlphaFoldDB" id="A0A9L0IMQ5"/>
<evidence type="ECO:0000256" key="8">
    <source>
        <dbReference type="ARBA" id="ARBA00004263"/>
    </source>
</evidence>
<dbReference type="GO" id="GO:0005544">
    <property type="term" value="F:calcium-dependent phospholipid binding"/>
    <property type="evidence" value="ECO:0007669"/>
    <property type="project" value="UniProtKB-KW"/>
</dbReference>
<evidence type="ECO:0000256" key="18">
    <source>
        <dbReference type="ARBA" id="ARBA00022843"/>
    </source>
</evidence>
<evidence type="ECO:0000256" key="7">
    <source>
        <dbReference type="ARBA" id="ARBA00004239"/>
    </source>
</evidence>
<dbReference type="GO" id="GO:0005634">
    <property type="term" value="C:nucleus"/>
    <property type="evidence" value="ECO:0007669"/>
    <property type="project" value="UniProtKB-SubCell"/>
</dbReference>
<dbReference type="SMART" id="SM00335">
    <property type="entry name" value="ANX"/>
    <property type="match status" value="5"/>
</dbReference>
<keyword evidence="17 28" id="KW-0106">Calcium</keyword>
<dbReference type="GO" id="GO:0001891">
    <property type="term" value="C:phagocytic cup"/>
    <property type="evidence" value="ECO:0007669"/>
    <property type="project" value="UniProtKB-SubCell"/>
</dbReference>